<dbReference type="Proteomes" id="UP000192343">
    <property type="component" value="Unassembled WGS sequence"/>
</dbReference>
<dbReference type="STRING" id="1963862.B4O97_08640"/>
<dbReference type="SMART" id="SM00345">
    <property type="entry name" value="HTH_GNTR"/>
    <property type="match status" value="1"/>
</dbReference>
<dbReference type="SUPFAM" id="SSF46785">
    <property type="entry name" value="Winged helix' DNA-binding domain"/>
    <property type="match status" value="1"/>
</dbReference>
<dbReference type="Gene3D" id="1.10.10.10">
    <property type="entry name" value="Winged helix-like DNA-binding domain superfamily/Winged helix DNA-binding domain"/>
    <property type="match status" value="1"/>
</dbReference>
<feature type="domain" description="HTH gntR-type" evidence="4">
    <location>
        <begin position="17"/>
        <end position="84"/>
    </location>
</feature>
<dbReference type="PROSITE" id="PS50949">
    <property type="entry name" value="HTH_GNTR"/>
    <property type="match status" value="1"/>
</dbReference>
<dbReference type="SUPFAM" id="SSF48008">
    <property type="entry name" value="GntR ligand-binding domain-like"/>
    <property type="match status" value="1"/>
</dbReference>
<dbReference type="CDD" id="cd07377">
    <property type="entry name" value="WHTH_GntR"/>
    <property type="match status" value="1"/>
</dbReference>
<dbReference type="Pfam" id="PF07729">
    <property type="entry name" value="FCD"/>
    <property type="match status" value="1"/>
</dbReference>
<evidence type="ECO:0000259" key="4">
    <source>
        <dbReference type="PROSITE" id="PS50949"/>
    </source>
</evidence>
<evidence type="ECO:0000313" key="5">
    <source>
        <dbReference type="EMBL" id="ORC35699.1"/>
    </source>
</evidence>
<keyword evidence="1" id="KW-0805">Transcription regulation</keyword>
<reference evidence="5 6" key="1">
    <citation type="submission" date="2017-03" db="EMBL/GenBank/DDBJ databases">
        <title>Draft Genome sequence of Marispirochaeta sp. strain JC444.</title>
        <authorList>
            <person name="Shivani Y."/>
            <person name="Subhash Y."/>
            <person name="Sasikala C."/>
            <person name="Ramana C."/>
        </authorList>
    </citation>
    <scope>NUCLEOTIDE SEQUENCE [LARGE SCALE GENOMIC DNA]</scope>
    <source>
        <strain evidence="5 6">JC444</strain>
    </source>
</reference>
<comment type="caution">
    <text evidence="5">The sequence shown here is derived from an EMBL/GenBank/DDBJ whole genome shotgun (WGS) entry which is preliminary data.</text>
</comment>
<keyword evidence="3" id="KW-0804">Transcription</keyword>
<dbReference type="InterPro" id="IPR000524">
    <property type="entry name" value="Tscrpt_reg_HTH_GntR"/>
</dbReference>
<dbReference type="GO" id="GO:0003677">
    <property type="term" value="F:DNA binding"/>
    <property type="evidence" value="ECO:0007669"/>
    <property type="project" value="UniProtKB-KW"/>
</dbReference>
<protein>
    <recommendedName>
        <fullName evidence="4">HTH gntR-type domain-containing protein</fullName>
    </recommendedName>
</protein>
<gene>
    <name evidence="5" type="ORF">B4O97_08640</name>
</gene>
<evidence type="ECO:0000313" key="6">
    <source>
        <dbReference type="Proteomes" id="UP000192343"/>
    </source>
</evidence>
<dbReference type="SMART" id="SM00895">
    <property type="entry name" value="FCD"/>
    <property type="match status" value="1"/>
</dbReference>
<organism evidence="5 6">
    <name type="scientific">Marispirochaeta aestuarii</name>
    <dbReference type="NCBI Taxonomy" id="1963862"/>
    <lineage>
        <taxon>Bacteria</taxon>
        <taxon>Pseudomonadati</taxon>
        <taxon>Spirochaetota</taxon>
        <taxon>Spirochaetia</taxon>
        <taxon>Spirochaetales</taxon>
        <taxon>Spirochaetaceae</taxon>
        <taxon>Marispirochaeta</taxon>
    </lineage>
</organism>
<dbReference type="InterPro" id="IPR036390">
    <property type="entry name" value="WH_DNA-bd_sf"/>
</dbReference>
<keyword evidence="2" id="KW-0238">DNA-binding</keyword>
<dbReference type="InterPro" id="IPR011711">
    <property type="entry name" value="GntR_C"/>
</dbReference>
<dbReference type="Pfam" id="PF00392">
    <property type="entry name" value="GntR"/>
    <property type="match status" value="1"/>
</dbReference>
<accession>A0A1Y1RYP4</accession>
<evidence type="ECO:0000256" key="1">
    <source>
        <dbReference type="ARBA" id="ARBA00023015"/>
    </source>
</evidence>
<sequence length="233" mass="26787">MTNTIEEKSAGDGSVFITTAERVYNSILKMILTGEFPPGSRLPRRKLAERTQSSQIPVLEAMKRLEQEGLVEYRPQWGCVVTVPTAQKVKDMYVLREAVECQAARILAITLTREKAQGLYEIARKLDETPYTEDTQQIIYDTHYKFHLLLAKLTGHETLVKSLRQANLFWLLMSSVQWRRGSKAEVQKDWHRRLVDVILKGDPLEADSMMREHIQDAYVPILKQMGDDFPSHA</sequence>
<keyword evidence="6" id="KW-1185">Reference proteome</keyword>
<evidence type="ECO:0000256" key="3">
    <source>
        <dbReference type="ARBA" id="ARBA00023163"/>
    </source>
</evidence>
<dbReference type="EMBL" id="MWQY01000008">
    <property type="protein sequence ID" value="ORC35699.1"/>
    <property type="molecule type" value="Genomic_DNA"/>
</dbReference>
<dbReference type="Gene3D" id="1.20.120.530">
    <property type="entry name" value="GntR ligand-binding domain-like"/>
    <property type="match status" value="1"/>
</dbReference>
<dbReference type="PANTHER" id="PTHR43537:SF24">
    <property type="entry name" value="GLUCONATE OPERON TRANSCRIPTIONAL REPRESSOR"/>
    <property type="match status" value="1"/>
</dbReference>
<dbReference type="PANTHER" id="PTHR43537">
    <property type="entry name" value="TRANSCRIPTIONAL REGULATOR, GNTR FAMILY"/>
    <property type="match status" value="1"/>
</dbReference>
<name>A0A1Y1RYP4_9SPIO</name>
<dbReference type="InterPro" id="IPR008920">
    <property type="entry name" value="TF_FadR/GntR_C"/>
</dbReference>
<proteinExistence type="predicted"/>
<dbReference type="OrthoDB" id="371229at2"/>
<dbReference type="InterPro" id="IPR036388">
    <property type="entry name" value="WH-like_DNA-bd_sf"/>
</dbReference>
<dbReference type="AlphaFoldDB" id="A0A1Y1RYP4"/>
<dbReference type="GO" id="GO:0003700">
    <property type="term" value="F:DNA-binding transcription factor activity"/>
    <property type="evidence" value="ECO:0007669"/>
    <property type="project" value="InterPro"/>
</dbReference>
<dbReference type="RefSeq" id="WP_083050046.1">
    <property type="nucleotide sequence ID" value="NZ_CAXXQO010000003.1"/>
</dbReference>
<evidence type="ECO:0000256" key="2">
    <source>
        <dbReference type="ARBA" id="ARBA00023125"/>
    </source>
</evidence>